<evidence type="ECO:0000313" key="5">
    <source>
        <dbReference type="EMBL" id="RAR03532.1"/>
    </source>
</evidence>
<evidence type="ECO:0000256" key="2">
    <source>
        <dbReference type="ARBA" id="ARBA00023239"/>
    </source>
</evidence>
<dbReference type="InterPro" id="IPR008949">
    <property type="entry name" value="Isoprenoid_synthase_dom_sf"/>
</dbReference>
<proteinExistence type="inferred from homology"/>
<dbReference type="GO" id="GO:0016106">
    <property type="term" value="P:sesquiterpenoid biosynthetic process"/>
    <property type="evidence" value="ECO:0007669"/>
    <property type="project" value="UniProtKB-UniRule"/>
</dbReference>
<dbReference type="PIRSF" id="PIRSF001388">
    <property type="entry name" value="TRI5"/>
    <property type="match status" value="1"/>
</dbReference>
<feature type="binding site" evidence="4">
    <location>
        <position position="255"/>
    </location>
    <ligand>
        <name>Mg(2+)</name>
        <dbReference type="ChEBI" id="CHEBI:18420"/>
        <label>3</label>
    </ligand>
</feature>
<dbReference type="AlphaFoldDB" id="A0A364MU47"/>
<reference evidence="6" key="1">
    <citation type="submission" date="2018-05" db="EMBL/GenBank/DDBJ databases">
        <title>Draft genome sequence of Stemphylium lycopersici strain CIDEFI 213.</title>
        <authorList>
            <person name="Medina R."/>
            <person name="Franco M.E.E."/>
            <person name="Lucentini C.G."/>
            <person name="Saparrat M.C.N."/>
            <person name="Balatti P.A."/>
        </authorList>
    </citation>
    <scope>NUCLEOTIDE SEQUENCE [LARGE SCALE GENOMIC DNA]</scope>
    <source>
        <strain evidence="6">CIDEFI 213</strain>
    </source>
</reference>
<feature type="binding site" evidence="4">
    <location>
        <position position="241"/>
    </location>
    <ligand>
        <name>Mg(2+)</name>
        <dbReference type="ChEBI" id="CHEBI:18420"/>
        <label>2</label>
    </ligand>
</feature>
<comment type="cofactor">
    <cofactor evidence="4">
        <name>Mg(2+)</name>
        <dbReference type="ChEBI" id="CHEBI:18420"/>
    </cofactor>
</comment>
<gene>
    <name evidence="5" type="ORF">DDE83_008177</name>
</gene>
<organism evidence="5 6">
    <name type="scientific">Stemphylium lycopersici</name>
    <name type="common">Tomato gray leaf spot disease fungus</name>
    <name type="synonym">Thyrospora lycopersici</name>
    <dbReference type="NCBI Taxonomy" id="183478"/>
    <lineage>
        <taxon>Eukaryota</taxon>
        <taxon>Fungi</taxon>
        <taxon>Dikarya</taxon>
        <taxon>Ascomycota</taxon>
        <taxon>Pezizomycotina</taxon>
        <taxon>Dothideomycetes</taxon>
        <taxon>Pleosporomycetidae</taxon>
        <taxon>Pleosporales</taxon>
        <taxon>Pleosporineae</taxon>
        <taxon>Pleosporaceae</taxon>
        <taxon>Stemphylium</taxon>
    </lineage>
</organism>
<dbReference type="Gene3D" id="1.10.600.10">
    <property type="entry name" value="Farnesyl Diphosphate Synthase"/>
    <property type="match status" value="1"/>
</dbReference>
<dbReference type="EC" id="4.2.3.6" evidence="3"/>
<evidence type="ECO:0000256" key="1">
    <source>
        <dbReference type="ARBA" id="ARBA00007946"/>
    </source>
</evidence>
<comment type="similarity">
    <text evidence="1 3">Belongs to the trichodiene synthase family.</text>
</comment>
<feature type="binding site" evidence="4">
    <location>
        <position position="116"/>
    </location>
    <ligand>
        <name>Mg(2+)</name>
        <dbReference type="ChEBI" id="CHEBI:18420"/>
        <label>1</label>
    </ligand>
</feature>
<dbReference type="STRING" id="183478.A0A364MU47"/>
<dbReference type="Pfam" id="PF06330">
    <property type="entry name" value="TRI5"/>
    <property type="match status" value="1"/>
</dbReference>
<evidence type="ECO:0000256" key="4">
    <source>
        <dbReference type="PIRSR" id="PIRSR001388-3"/>
    </source>
</evidence>
<keyword evidence="6" id="KW-1185">Reference proteome</keyword>
<dbReference type="InterPro" id="IPR010458">
    <property type="entry name" value="TRI5_ascomyc"/>
</dbReference>
<feature type="binding site" evidence="4">
    <location>
        <position position="249"/>
    </location>
    <ligand>
        <name>Mg(2+)</name>
        <dbReference type="ChEBI" id="CHEBI:18420"/>
        <label>2</label>
    </ligand>
</feature>
<accession>A0A364MU47</accession>
<name>A0A364MU47_STELY</name>
<feature type="binding site" evidence="4">
    <location>
        <position position="245"/>
    </location>
    <ligand>
        <name>Mg(2+)</name>
        <dbReference type="ChEBI" id="CHEBI:18420"/>
        <label>2</label>
    </ligand>
</feature>
<dbReference type="Proteomes" id="UP000249619">
    <property type="component" value="Unassembled WGS sequence"/>
</dbReference>
<keyword evidence="2 3" id="KW-0456">Lyase</keyword>
<dbReference type="SFLD" id="SFLDS00005">
    <property type="entry name" value="Isoprenoid_Synthase_Type_I"/>
    <property type="match status" value="1"/>
</dbReference>
<feature type="binding site" evidence="4">
    <location>
        <position position="180"/>
    </location>
    <ligand>
        <name>Mg(2+)</name>
        <dbReference type="ChEBI" id="CHEBI:18420"/>
        <label>1</label>
    </ligand>
</feature>
<sequence>MVTTSTKTQPAANPALECNFPYDYYLETLVRFLDIIDYGDSNYTDEERIEKLHYVYTKTAEHFAQPHQQATLKVSPKRLQASLQTIVGMVVYSWAKVSKELMADLSIHYTYTLLLDDSTDDPKMSMTTYYEDLLNGRQQRHPWWQLVNAHFPKVLSHFGPFCSLNLVRSTIDFFEGCWIEQYNFMGFPGSHDYPTFLRRMNGLGHCVGASLFPKSQFNEQALFVEIVSVIAQMENWMVYVNDMMSYYKESMAERDQTSLVNNYVQCEEITLNEALDKLTHDTIHCSEQMVAVFEGKDPQLVATLKAFVQGYVTWHLCDARYRLSELYERGKETTTGMKFREYQKKARKVGAVDAKKWATPSVAELVEQGHSATSSVISSEDFEKEKRGGMGQDQPKTKWSFLCGLLRI</sequence>
<comment type="pathway">
    <text evidence="3">Sesquiterpene biosynthesis; trichothecene biosynthesis.</text>
</comment>
<protein>
    <recommendedName>
        <fullName evidence="3">Trichodiene synthase</fullName>
        <ecNumber evidence="3">4.2.3.6</ecNumber>
    </recommendedName>
    <alternativeName>
        <fullName evidence="3">Sesquiterpene cyclase</fullName>
    </alternativeName>
</protein>
<comment type="catalytic activity">
    <reaction evidence="3">
        <text>(2E,6E)-farnesyl diphosphate = trichodiene + diphosphate</text>
        <dbReference type="Rhea" id="RHEA:12052"/>
        <dbReference type="ChEBI" id="CHEBI:15861"/>
        <dbReference type="ChEBI" id="CHEBI:33019"/>
        <dbReference type="ChEBI" id="CHEBI:175763"/>
        <dbReference type="EC" id="4.2.3.6"/>
    </reaction>
</comment>
<evidence type="ECO:0000313" key="6">
    <source>
        <dbReference type="Proteomes" id="UP000249619"/>
    </source>
</evidence>
<dbReference type="GO" id="GO:0045482">
    <property type="term" value="F:trichodiene synthase activity"/>
    <property type="evidence" value="ECO:0007669"/>
    <property type="project" value="UniProtKB-UniRule"/>
</dbReference>
<comment type="function">
    <text evidence="3">TS is a member of the terpene cyclase group of enzymes. It catalyzes the isomerization and cyclization of farnesyl pyro-phosphate to form trichodiene, the first cyclic intermediate in the biosynthetic pathway for trichothecenes. It serves to branch trichothecene biosynthesis from the isoprenoid pathway.</text>
</comment>
<keyword evidence="4" id="KW-0460">Magnesium</keyword>
<evidence type="ECO:0000256" key="3">
    <source>
        <dbReference type="PIRNR" id="PIRNR001388"/>
    </source>
</evidence>
<dbReference type="EMBL" id="QGDH01000176">
    <property type="protein sequence ID" value="RAR03532.1"/>
    <property type="molecule type" value="Genomic_DNA"/>
</dbReference>
<dbReference type="InterPro" id="IPR024652">
    <property type="entry name" value="Trichodiene_synth"/>
</dbReference>
<dbReference type="SFLD" id="SFLDG01021">
    <property type="entry name" value="Trichodiene_Synthase_Like"/>
    <property type="match status" value="1"/>
</dbReference>
<dbReference type="SUPFAM" id="SSF48576">
    <property type="entry name" value="Terpenoid synthases"/>
    <property type="match status" value="1"/>
</dbReference>
<comment type="caution">
    <text evidence="5">The sequence shown here is derived from an EMBL/GenBank/DDBJ whole genome shotgun (WGS) entry which is preliminary data.</text>
</comment>
<dbReference type="UniPathway" id="UPA00267"/>